<accession>A0A239F5M0</accession>
<proteinExistence type="predicted"/>
<organism evidence="2 3">
    <name type="scientific">Belliella buryatensis</name>
    <dbReference type="NCBI Taxonomy" id="1500549"/>
    <lineage>
        <taxon>Bacteria</taxon>
        <taxon>Pseudomonadati</taxon>
        <taxon>Bacteroidota</taxon>
        <taxon>Cytophagia</taxon>
        <taxon>Cytophagales</taxon>
        <taxon>Cyclobacteriaceae</taxon>
        <taxon>Belliella</taxon>
    </lineage>
</organism>
<dbReference type="Proteomes" id="UP000198480">
    <property type="component" value="Unassembled WGS sequence"/>
</dbReference>
<gene>
    <name evidence="2" type="ORF">SAMN06295967_111130</name>
</gene>
<evidence type="ECO:0000313" key="2">
    <source>
        <dbReference type="EMBL" id="SNS52196.1"/>
    </source>
</evidence>
<dbReference type="EMBL" id="FZOK01000011">
    <property type="protein sequence ID" value="SNS52196.1"/>
    <property type="molecule type" value="Genomic_DNA"/>
</dbReference>
<evidence type="ECO:0000313" key="3">
    <source>
        <dbReference type="Proteomes" id="UP000198480"/>
    </source>
</evidence>
<keyword evidence="1" id="KW-0472">Membrane</keyword>
<protein>
    <submittedName>
        <fullName evidence="2">Uncharacterized protein</fullName>
    </submittedName>
</protein>
<feature type="transmembrane region" description="Helical" evidence="1">
    <location>
        <begin position="12"/>
        <end position="30"/>
    </location>
</feature>
<name>A0A239F5M0_9BACT</name>
<feature type="transmembrane region" description="Helical" evidence="1">
    <location>
        <begin position="50"/>
        <end position="71"/>
    </location>
</feature>
<dbReference type="AlphaFoldDB" id="A0A239F5M0"/>
<keyword evidence="1" id="KW-1133">Transmembrane helix</keyword>
<evidence type="ECO:0000256" key="1">
    <source>
        <dbReference type="SAM" id="Phobius"/>
    </source>
</evidence>
<keyword evidence="3" id="KW-1185">Reference proteome</keyword>
<reference evidence="3" key="1">
    <citation type="submission" date="2017-06" db="EMBL/GenBank/DDBJ databases">
        <authorList>
            <person name="Varghese N."/>
            <person name="Submissions S."/>
        </authorList>
    </citation>
    <scope>NUCLEOTIDE SEQUENCE [LARGE SCALE GENOMIC DNA]</scope>
    <source>
        <strain evidence="3">5C</strain>
    </source>
</reference>
<sequence>MKFNKERTRLIFSVAIGFVAVLTYILLLEINGFEINESNLFILFMLPELLIKLFLLFAALSYTITSFIVLFSKHKSKRLILYISSG</sequence>
<keyword evidence="1" id="KW-0812">Transmembrane</keyword>